<name>A0ABM5K0N0_DIAVI</name>
<dbReference type="EnsemblMetazoa" id="XM_050647781.1">
    <property type="protein sequence ID" value="XP_050503738.1"/>
    <property type="gene ID" value="LOC114326616"/>
</dbReference>
<dbReference type="Gene3D" id="2.60.40.10">
    <property type="entry name" value="Immunoglobulins"/>
    <property type="match status" value="2"/>
</dbReference>
<dbReference type="PANTHER" id="PTHR23279">
    <property type="entry name" value="DEFECTIVE PROBOSCIS EXTENSION RESPONSE DPR -RELATED"/>
    <property type="match status" value="1"/>
</dbReference>
<dbReference type="EnsemblMetazoa" id="XM_050647786.1">
    <property type="protein sequence ID" value="XP_050503743.1"/>
    <property type="gene ID" value="LOC114326616"/>
</dbReference>
<feature type="domain" description="Ig-like" evidence="2">
    <location>
        <begin position="145"/>
        <end position="243"/>
    </location>
</feature>
<dbReference type="Pfam" id="PF07679">
    <property type="entry name" value="I-set"/>
    <property type="match status" value="1"/>
</dbReference>
<dbReference type="PROSITE" id="PS50835">
    <property type="entry name" value="IG_LIKE"/>
    <property type="match status" value="2"/>
</dbReference>
<dbReference type="RefSeq" id="XP_050503743.1">
    <property type="nucleotide sequence ID" value="XM_050647786.1"/>
</dbReference>
<dbReference type="EnsemblMetazoa" id="XM_050647789.1">
    <property type="protein sequence ID" value="XP_050503746.1"/>
    <property type="gene ID" value="LOC114326616"/>
</dbReference>
<dbReference type="RefSeq" id="XP_050503741.1">
    <property type="nucleotide sequence ID" value="XM_050647784.1"/>
</dbReference>
<dbReference type="InterPro" id="IPR003599">
    <property type="entry name" value="Ig_sub"/>
</dbReference>
<dbReference type="EnsemblMetazoa" id="XM_050647790.1">
    <property type="protein sequence ID" value="XP_050503747.1"/>
    <property type="gene ID" value="LOC114326616"/>
</dbReference>
<keyword evidence="1" id="KW-0732">Signal</keyword>
<dbReference type="RefSeq" id="XP_050503740.1">
    <property type="nucleotide sequence ID" value="XM_050647783.1"/>
</dbReference>
<sequence length="301" mass="34635">MESSRLLIYTLWMLIFPELFTVFHEGEAAYAVKRFTGLYTGPYFDPTTTTNITTQLGTHAYIPCKIKQLGNKSVSWIRRRDAHILTVDRYTFIADDRFQAFFVEATDTWTLQVKYVQARDAGQYECQVSTEPKMSHFITLNVVVPKIEIEGESDIYVKRGSTVQLKCVITQSLEEPAYIFWYHDGERVLKYDQSAIDIRMSRKGTDTTISTMTIFRTRPEDAGNYTCSPSNLDSASAYLHVINGSNVEYKEIVEDCYMFLVWTHGHALQRYISGLNSSFMIKILPYSRSQCPIPGLYLKKC</sequence>
<dbReference type="InterPro" id="IPR003598">
    <property type="entry name" value="Ig_sub2"/>
</dbReference>
<dbReference type="GeneID" id="114326616"/>
<dbReference type="EnsemblMetazoa" id="XM_050647784.1">
    <property type="protein sequence ID" value="XP_050503741.1"/>
    <property type="gene ID" value="LOC114326616"/>
</dbReference>
<dbReference type="InterPro" id="IPR007110">
    <property type="entry name" value="Ig-like_dom"/>
</dbReference>
<dbReference type="SMART" id="SM00408">
    <property type="entry name" value="IGc2"/>
    <property type="match status" value="2"/>
</dbReference>
<dbReference type="InterPro" id="IPR013098">
    <property type="entry name" value="Ig_I-set"/>
</dbReference>
<evidence type="ECO:0000259" key="2">
    <source>
        <dbReference type="PROSITE" id="PS50835"/>
    </source>
</evidence>
<dbReference type="RefSeq" id="XP_050503744.1">
    <property type="nucleotide sequence ID" value="XM_050647787.1"/>
</dbReference>
<dbReference type="EnsemblMetazoa" id="XM_050647782.1">
    <property type="protein sequence ID" value="XP_050503739.1"/>
    <property type="gene ID" value="LOC114326616"/>
</dbReference>
<dbReference type="PANTHER" id="PTHR23279:SF21">
    <property type="entry name" value="DEFECTIVE PROBOSCIS EXTENSION RESPONSE 11, ISOFORM B-RELATED"/>
    <property type="match status" value="1"/>
</dbReference>
<dbReference type="EnsemblMetazoa" id="XM_050647788.1">
    <property type="protein sequence ID" value="XP_050503745.1"/>
    <property type="gene ID" value="LOC114326616"/>
</dbReference>
<evidence type="ECO:0000313" key="3">
    <source>
        <dbReference type="EnsemblMetazoa" id="XP_050503745.1"/>
    </source>
</evidence>
<dbReference type="EnsemblMetazoa" id="XM_050647787.1">
    <property type="protein sequence ID" value="XP_050503744.1"/>
    <property type="gene ID" value="LOC114326616"/>
</dbReference>
<dbReference type="InterPro" id="IPR013783">
    <property type="entry name" value="Ig-like_fold"/>
</dbReference>
<evidence type="ECO:0000256" key="1">
    <source>
        <dbReference type="SAM" id="SignalP"/>
    </source>
</evidence>
<feature type="domain" description="Ig-like" evidence="2">
    <location>
        <begin position="42"/>
        <end position="139"/>
    </location>
</feature>
<accession>A0ABM5K0N0</accession>
<reference evidence="3" key="1">
    <citation type="submission" date="2025-05" db="UniProtKB">
        <authorList>
            <consortium name="EnsemblMetazoa"/>
        </authorList>
    </citation>
    <scope>IDENTIFICATION</scope>
</reference>
<dbReference type="EnsemblMetazoa" id="XM_050647783.1">
    <property type="protein sequence ID" value="XP_050503740.1"/>
    <property type="gene ID" value="LOC114326616"/>
</dbReference>
<organism evidence="3 4">
    <name type="scientific">Diabrotica virgifera virgifera</name>
    <name type="common">western corn rootworm</name>
    <dbReference type="NCBI Taxonomy" id="50390"/>
    <lineage>
        <taxon>Eukaryota</taxon>
        <taxon>Metazoa</taxon>
        <taxon>Ecdysozoa</taxon>
        <taxon>Arthropoda</taxon>
        <taxon>Hexapoda</taxon>
        <taxon>Insecta</taxon>
        <taxon>Pterygota</taxon>
        <taxon>Neoptera</taxon>
        <taxon>Endopterygota</taxon>
        <taxon>Coleoptera</taxon>
        <taxon>Polyphaga</taxon>
        <taxon>Cucujiformia</taxon>
        <taxon>Chrysomeloidea</taxon>
        <taxon>Chrysomelidae</taxon>
        <taxon>Galerucinae</taxon>
        <taxon>Diabroticina</taxon>
        <taxon>Diabroticites</taxon>
        <taxon>Diabrotica</taxon>
    </lineage>
</organism>
<dbReference type="RefSeq" id="XP_050503747.1">
    <property type="nucleotide sequence ID" value="XM_050647790.1"/>
</dbReference>
<dbReference type="RefSeq" id="XP_050503738.1">
    <property type="nucleotide sequence ID" value="XM_050647781.1"/>
</dbReference>
<dbReference type="SUPFAM" id="SSF48726">
    <property type="entry name" value="Immunoglobulin"/>
    <property type="match status" value="2"/>
</dbReference>
<dbReference type="InterPro" id="IPR037448">
    <property type="entry name" value="Zig-8"/>
</dbReference>
<dbReference type="SMART" id="SM00406">
    <property type="entry name" value="IGv"/>
    <property type="match status" value="2"/>
</dbReference>
<keyword evidence="4" id="KW-1185">Reference proteome</keyword>
<dbReference type="SMART" id="SM00409">
    <property type="entry name" value="IG"/>
    <property type="match status" value="2"/>
</dbReference>
<feature type="signal peptide" evidence="1">
    <location>
        <begin position="1"/>
        <end position="28"/>
    </location>
</feature>
<dbReference type="Proteomes" id="UP001652700">
    <property type="component" value="Unplaced"/>
</dbReference>
<protein>
    <recommendedName>
        <fullName evidence="2">Ig-like domain-containing protein</fullName>
    </recommendedName>
</protein>
<feature type="chain" id="PRO_5045028421" description="Ig-like domain-containing protein" evidence="1">
    <location>
        <begin position="29"/>
        <end position="301"/>
    </location>
</feature>
<dbReference type="RefSeq" id="XP_050503746.1">
    <property type="nucleotide sequence ID" value="XM_050647789.1"/>
</dbReference>
<dbReference type="Pfam" id="PF13927">
    <property type="entry name" value="Ig_3"/>
    <property type="match status" value="1"/>
</dbReference>
<proteinExistence type="predicted"/>
<dbReference type="InterPro" id="IPR036179">
    <property type="entry name" value="Ig-like_dom_sf"/>
</dbReference>
<dbReference type="RefSeq" id="XP_050503739.1">
    <property type="nucleotide sequence ID" value="XM_050647782.1"/>
</dbReference>
<evidence type="ECO:0000313" key="4">
    <source>
        <dbReference type="Proteomes" id="UP001652700"/>
    </source>
</evidence>
<dbReference type="InterPro" id="IPR013106">
    <property type="entry name" value="Ig_V-set"/>
</dbReference>
<dbReference type="RefSeq" id="XP_050503745.1">
    <property type="nucleotide sequence ID" value="XM_050647788.1"/>
</dbReference>